<proteinExistence type="predicted"/>
<dbReference type="AlphaFoldDB" id="A0A350P094"/>
<dbReference type="GO" id="GO:0005829">
    <property type="term" value="C:cytosol"/>
    <property type="evidence" value="ECO:0007669"/>
    <property type="project" value="TreeGrafter"/>
</dbReference>
<evidence type="ECO:0000259" key="1">
    <source>
        <dbReference type="Pfam" id="PF03796"/>
    </source>
</evidence>
<dbReference type="Pfam" id="PF03796">
    <property type="entry name" value="DnaB_C"/>
    <property type="match status" value="1"/>
</dbReference>
<protein>
    <recommendedName>
        <fullName evidence="1">SF4 helicase domain-containing protein</fullName>
    </recommendedName>
</protein>
<dbReference type="SUPFAM" id="SSF52540">
    <property type="entry name" value="P-loop containing nucleoside triphosphate hydrolases"/>
    <property type="match status" value="1"/>
</dbReference>
<dbReference type="EMBL" id="DNAN01000108">
    <property type="protein sequence ID" value="HAW74711.1"/>
    <property type="molecule type" value="Genomic_DNA"/>
</dbReference>
<feature type="domain" description="SF4 helicase" evidence="1">
    <location>
        <begin position="203"/>
        <end position="440"/>
    </location>
</feature>
<feature type="non-terminal residue" evidence="2">
    <location>
        <position position="1"/>
    </location>
</feature>
<sequence>RVAFGVAHNQAVPLNLWSSPDLKAIGNEIDRTYLGERNAQLINRESLIASYELLEPGSRRVSIIDFNRAIGNLTAPDSMSAYGDAESEWAVALDLLRQARVKALYHEMIHSITQVQKADTKLEKSIEYQQRQLMECLGMLRGSVGQQGNAKNSTDILYGVNGKPGMIDRILNATEQVKPVSTGIHAMDLDMEGGVYPPGTTFCGGRLFTLAARTGVGKTILAIHAAIGLASGGLKVGYISAELDEQEIWTRIWACATRKFNSNTAWVSVGDIKQAPSHKKEDIASCIQNACGALQQTGGEIFVEAPWAADVDAVINILRSMKAKNPEMRAAVVDHFHCLSRHRNAPHGESSMLEERAYRLMTAAKELGIDLIVLAQMNRVGMNEERLQGSKRAAPSTDQIRGTDVIAHVSHAVWLVRRKSASEDNPEQRRELEFWHNKTRGRQAIWKDNQMKDVSNYVECSEFVMDYPHCSVRRDDTLLKI</sequence>
<dbReference type="InterPro" id="IPR007694">
    <property type="entry name" value="DNA_helicase_DnaB-like_C"/>
</dbReference>
<dbReference type="Proteomes" id="UP000263517">
    <property type="component" value="Unassembled WGS sequence"/>
</dbReference>
<comment type="caution">
    <text evidence="2">The sequence shown here is derived from an EMBL/GenBank/DDBJ whole genome shotgun (WGS) entry which is preliminary data.</text>
</comment>
<gene>
    <name evidence="2" type="ORF">DCW74_03135</name>
</gene>
<accession>A0A350P094</accession>
<dbReference type="GO" id="GO:0003678">
    <property type="term" value="F:DNA helicase activity"/>
    <property type="evidence" value="ECO:0007669"/>
    <property type="project" value="InterPro"/>
</dbReference>
<dbReference type="Gene3D" id="3.40.50.300">
    <property type="entry name" value="P-loop containing nucleotide triphosphate hydrolases"/>
    <property type="match status" value="1"/>
</dbReference>
<dbReference type="InterPro" id="IPR027417">
    <property type="entry name" value="P-loop_NTPase"/>
</dbReference>
<dbReference type="PANTHER" id="PTHR30153:SF2">
    <property type="entry name" value="REPLICATIVE DNA HELICASE"/>
    <property type="match status" value="1"/>
</dbReference>
<dbReference type="GO" id="GO:0005524">
    <property type="term" value="F:ATP binding"/>
    <property type="evidence" value="ECO:0007669"/>
    <property type="project" value="InterPro"/>
</dbReference>
<evidence type="ECO:0000313" key="2">
    <source>
        <dbReference type="EMBL" id="HAW74711.1"/>
    </source>
</evidence>
<evidence type="ECO:0000313" key="3">
    <source>
        <dbReference type="Proteomes" id="UP000263517"/>
    </source>
</evidence>
<reference evidence="2 3" key="1">
    <citation type="journal article" date="2018" name="Nat. Biotechnol.">
        <title>A standardized bacterial taxonomy based on genome phylogeny substantially revises the tree of life.</title>
        <authorList>
            <person name="Parks D.H."/>
            <person name="Chuvochina M."/>
            <person name="Waite D.W."/>
            <person name="Rinke C."/>
            <person name="Skarshewski A."/>
            <person name="Chaumeil P.A."/>
            <person name="Hugenholtz P."/>
        </authorList>
    </citation>
    <scope>NUCLEOTIDE SEQUENCE [LARGE SCALE GENOMIC DNA]</scope>
    <source>
        <strain evidence="2">UBA11978</strain>
    </source>
</reference>
<dbReference type="GO" id="GO:0006260">
    <property type="term" value="P:DNA replication"/>
    <property type="evidence" value="ECO:0007669"/>
    <property type="project" value="InterPro"/>
</dbReference>
<dbReference type="PANTHER" id="PTHR30153">
    <property type="entry name" value="REPLICATIVE DNA HELICASE DNAB"/>
    <property type="match status" value="1"/>
</dbReference>
<organism evidence="2 3">
    <name type="scientific">Alteromonas australica</name>
    <dbReference type="NCBI Taxonomy" id="589873"/>
    <lineage>
        <taxon>Bacteria</taxon>
        <taxon>Pseudomonadati</taxon>
        <taxon>Pseudomonadota</taxon>
        <taxon>Gammaproteobacteria</taxon>
        <taxon>Alteromonadales</taxon>
        <taxon>Alteromonadaceae</taxon>
        <taxon>Alteromonas/Salinimonas group</taxon>
        <taxon>Alteromonas</taxon>
    </lineage>
</organism>
<name>A0A350P094_9ALTE</name>